<gene>
    <name evidence="2" type="ORF">C8R26_12141</name>
</gene>
<dbReference type="PANTHER" id="PTHR42695:SF5">
    <property type="entry name" value="GLUTAMINE AMIDOTRANSFERASE YLR126C-RELATED"/>
    <property type="match status" value="1"/>
</dbReference>
<proteinExistence type="predicted"/>
<name>A0A2T5HXC2_9PROT</name>
<keyword evidence="2" id="KW-0808">Transferase</keyword>
<keyword evidence="2" id="KW-0315">Glutamine amidotransferase</keyword>
<protein>
    <submittedName>
        <fullName evidence="2">GMP synthase-like glutamine amidotransferase</fullName>
    </submittedName>
</protein>
<sequence length="282" mass="31439">MSTRISQWAIALCFTGNKKRFIRIFSKKFATKQAKIRYQIVQKIMQGNSMKPVAIFRHIPIEGPGYFATFLDNNHIPWRLIKIDAGEKPPASIDAFSGLVFMGGTMSVNDDLPWIEQELTLIRQAIAQDVPVLGHCLGGQLMAKALDGLVSANPVKEMGWGEVSVPDNPVAHAWFGDLTTFNSFHWHGEAFSIPQGATCILSSPYCENQAFALGMHLGMQCHVEMTERLVIDWCSVGAEELASLNAPSVQTLEEIEKDLPERIAALNVVAERLYRKWIANLR</sequence>
<organism evidence="2 3">
    <name type="scientific">Nitrosomonas oligotropha</name>
    <dbReference type="NCBI Taxonomy" id="42354"/>
    <lineage>
        <taxon>Bacteria</taxon>
        <taxon>Pseudomonadati</taxon>
        <taxon>Pseudomonadota</taxon>
        <taxon>Betaproteobacteria</taxon>
        <taxon>Nitrosomonadales</taxon>
        <taxon>Nitrosomonadaceae</taxon>
        <taxon>Nitrosomonas</taxon>
    </lineage>
</organism>
<dbReference type="InterPro" id="IPR017926">
    <property type="entry name" value="GATASE"/>
</dbReference>
<dbReference type="Gene3D" id="3.40.50.880">
    <property type="match status" value="1"/>
</dbReference>
<dbReference type="EMBL" id="QAOI01000021">
    <property type="protein sequence ID" value="PTQ76227.1"/>
    <property type="molecule type" value="Genomic_DNA"/>
</dbReference>
<dbReference type="PROSITE" id="PS51273">
    <property type="entry name" value="GATASE_TYPE_1"/>
    <property type="match status" value="1"/>
</dbReference>
<dbReference type="Proteomes" id="UP000244128">
    <property type="component" value="Unassembled WGS sequence"/>
</dbReference>
<evidence type="ECO:0000259" key="1">
    <source>
        <dbReference type="Pfam" id="PF00117"/>
    </source>
</evidence>
<evidence type="ECO:0000313" key="3">
    <source>
        <dbReference type="Proteomes" id="UP000244128"/>
    </source>
</evidence>
<dbReference type="SUPFAM" id="SSF52317">
    <property type="entry name" value="Class I glutamine amidotransferase-like"/>
    <property type="match status" value="1"/>
</dbReference>
<dbReference type="Pfam" id="PF00117">
    <property type="entry name" value="GATase"/>
    <property type="match status" value="1"/>
</dbReference>
<dbReference type="PANTHER" id="PTHR42695">
    <property type="entry name" value="GLUTAMINE AMIDOTRANSFERASE YLR126C-RELATED"/>
    <property type="match status" value="1"/>
</dbReference>
<dbReference type="InterPro" id="IPR044992">
    <property type="entry name" value="ChyE-like"/>
</dbReference>
<dbReference type="GO" id="GO:0005829">
    <property type="term" value="C:cytosol"/>
    <property type="evidence" value="ECO:0007669"/>
    <property type="project" value="TreeGrafter"/>
</dbReference>
<accession>A0A2T5HXC2</accession>
<comment type="caution">
    <text evidence="2">The sequence shown here is derived from an EMBL/GenBank/DDBJ whole genome shotgun (WGS) entry which is preliminary data.</text>
</comment>
<dbReference type="CDD" id="cd01741">
    <property type="entry name" value="GATase1_1"/>
    <property type="match status" value="1"/>
</dbReference>
<feature type="domain" description="Glutamine amidotransferase" evidence="1">
    <location>
        <begin position="94"/>
        <end position="226"/>
    </location>
</feature>
<reference evidence="2 3" key="1">
    <citation type="submission" date="2018-04" db="EMBL/GenBank/DDBJ databases">
        <title>Active sludge and wastewater microbial communities from Klosterneuburg, Austria.</title>
        <authorList>
            <person name="Wagner M."/>
        </authorList>
    </citation>
    <scope>NUCLEOTIDE SEQUENCE [LARGE SCALE GENOMIC DNA]</scope>
    <source>
        <strain evidence="2 3">Nm49</strain>
    </source>
</reference>
<dbReference type="AlphaFoldDB" id="A0A2T5HXC2"/>
<dbReference type="GO" id="GO:0016740">
    <property type="term" value="F:transferase activity"/>
    <property type="evidence" value="ECO:0007669"/>
    <property type="project" value="UniProtKB-KW"/>
</dbReference>
<dbReference type="InterPro" id="IPR029062">
    <property type="entry name" value="Class_I_gatase-like"/>
</dbReference>
<evidence type="ECO:0000313" key="2">
    <source>
        <dbReference type="EMBL" id="PTQ76227.1"/>
    </source>
</evidence>